<organism evidence="2 3">
    <name type="scientific">Rhizophagus irregularis</name>
    <dbReference type="NCBI Taxonomy" id="588596"/>
    <lineage>
        <taxon>Eukaryota</taxon>
        <taxon>Fungi</taxon>
        <taxon>Fungi incertae sedis</taxon>
        <taxon>Mucoromycota</taxon>
        <taxon>Glomeromycotina</taxon>
        <taxon>Glomeromycetes</taxon>
        <taxon>Glomerales</taxon>
        <taxon>Glomeraceae</taxon>
        <taxon>Rhizophagus</taxon>
    </lineage>
</organism>
<reference evidence="2" key="1">
    <citation type="submission" date="2020-05" db="EMBL/GenBank/DDBJ databases">
        <authorList>
            <person name="Rincon C."/>
            <person name="Sanders R I."/>
            <person name="Robbins C."/>
            <person name="Chaturvedi A."/>
        </authorList>
    </citation>
    <scope>NUCLEOTIDE SEQUENCE</scope>
    <source>
        <strain evidence="2">CHB12</strain>
    </source>
</reference>
<dbReference type="VEuPathDB" id="FungiDB:RhiirFUN_017012"/>
<dbReference type="AlphaFoldDB" id="A0A915ZQW8"/>
<accession>A0A915ZQW8</accession>
<comment type="caution">
    <text evidence="2">The sequence shown here is derived from an EMBL/GenBank/DDBJ whole genome shotgun (WGS) entry which is preliminary data.</text>
</comment>
<feature type="compositionally biased region" description="Polar residues" evidence="1">
    <location>
        <begin position="87"/>
        <end position="197"/>
    </location>
</feature>
<evidence type="ECO:0000313" key="3">
    <source>
        <dbReference type="Proteomes" id="UP000684084"/>
    </source>
</evidence>
<evidence type="ECO:0000256" key="1">
    <source>
        <dbReference type="SAM" id="MobiDB-lite"/>
    </source>
</evidence>
<feature type="region of interest" description="Disordered" evidence="1">
    <location>
        <begin position="74"/>
        <end position="219"/>
    </location>
</feature>
<name>A0A915ZQW8_9GLOM</name>
<sequence length="398" mass="45678">MQSTSIQDFQQQQGIVANFIYKVVELATYTSDFADDAINILTGNTLNSTGGHSTRQNYENVYDHKKKDVSTWDENVETVEDEESPQPYDNSTETNSSLTISTLPSQQDYPTTQSETKPSFTITTSLSQQDYPTTQTETKPSFTISTSPSQQDYPTTQTETKPSFTISTSPSQQDHPTTQSKTKPSFTISTLPSQQDYPTTRSTPTHSPTNSTSRRRQFRVRRGCRFVRRKSSSKMSNNFNKTSDNNDDDDEDIILKRLNSKISVMIAEAEAALNSKAEVTELEMILAEEKERDERIMKSLNDRIILLQSTIDQQTQIIIDKDKKYSELENRYYATVQQNKILSYQEKSYYEHEGMEAFRHNNNRNWYKNRAHYNAASQDSVINDTTQDFNDKKIITFP</sequence>
<gene>
    <name evidence="2" type="ORF">CHRIB12_LOCUS18526</name>
</gene>
<dbReference type="EMBL" id="CAGKOT010000049">
    <property type="protein sequence ID" value="CAB5383707.1"/>
    <property type="molecule type" value="Genomic_DNA"/>
</dbReference>
<feature type="compositionally biased region" description="Low complexity" evidence="1">
    <location>
        <begin position="198"/>
        <end position="212"/>
    </location>
</feature>
<protein>
    <submittedName>
        <fullName evidence="2">Uncharacterized protein</fullName>
    </submittedName>
</protein>
<dbReference type="OrthoDB" id="2431870at2759"/>
<feature type="compositionally biased region" description="Acidic residues" evidence="1">
    <location>
        <begin position="74"/>
        <end position="84"/>
    </location>
</feature>
<dbReference type="Proteomes" id="UP000684084">
    <property type="component" value="Unassembled WGS sequence"/>
</dbReference>
<proteinExistence type="predicted"/>
<evidence type="ECO:0000313" key="2">
    <source>
        <dbReference type="EMBL" id="CAB5383707.1"/>
    </source>
</evidence>